<dbReference type="RefSeq" id="WP_093072096.1">
    <property type="nucleotide sequence ID" value="NZ_FOGV01000004.1"/>
</dbReference>
<dbReference type="InterPro" id="IPR007357">
    <property type="entry name" value="PhrB-like"/>
</dbReference>
<dbReference type="Gene3D" id="3.40.50.620">
    <property type="entry name" value="HUPs"/>
    <property type="match status" value="1"/>
</dbReference>
<dbReference type="InterPro" id="IPR014729">
    <property type="entry name" value="Rossmann-like_a/b/a_fold"/>
</dbReference>
<proteinExistence type="predicted"/>
<dbReference type="AlphaFoldDB" id="A0A1H9R9F5"/>
<dbReference type="Gene3D" id="1.10.10.1710">
    <property type="entry name" value="Deoxyribodipyrimidine photolyase-related"/>
    <property type="match status" value="1"/>
</dbReference>
<comment type="caution">
    <text evidence="1">The sequence shown here is derived from an EMBL/GenBank/DDBJ whole genome shotgun (WGS) entry which is preliminary data.</text>
</comment>
<dbReference type="EMBL" id="FOGV01000004">
    <property type="protein sequence ID" value="SER69237.1"/>
    <property type="molecule type" value="Genomic_DNA"/>
</dbReference>
<protein>
    <submittedName>
        <fullName evidence="1">Deoxyribodipyrimidine photolyase-related protein</fullName>
    </submittedName>
</protein>
<dbReference type="Gene3D" id="1.25.40.80">
    <property type="match status" value="1"/>
</dbReference>
<dbReference type="SUPFAM" id="SSF48173">
    <property type="entry name" value="Cryptochrome/photolyase FAD-binding domain"/>
    <property type="match status" value="1"/>
</dbReference>
<accession>A0A1H9R9F5</accession>
<evidence type="ECO:0000313" key="2">
    <source>
        <dbReference type="Proteomes" id="UP000199318"/>
    </source>
</evidence>
<evidence type="ECO:0000313" key="1">
    <source>
        <dbReference type="EMBL" id="SER69237.1"/>
    </source>
</evidence>
<dbReference type="PANTHER" id="PTHR38657">
    <property type="entry name" value="SLR1343 PROTEIN"/>
    <property type="match status" value="1"/>
</dbReference>
<keyword evidence="2" id="KW-1185">Reference proteome</keyword>
<reference evidence="2" key="1">
    <citation type="submission" date="2016-10" db="EMBL/GenBank/DDBJ databases">
        <authorList>
            <person name="de Groot N.N."/>
        </authorList>
    </citation>
    <scope>NUCLEOTIDE SEQUENCE [LARGE SCALE GENOMIC DNA]</scope>
    <source>
        <strain evidence="2">10nlg</strain>
    </source>
</reference>
<dbReference type="InterPro" id="IPR036134">
    <property type="entry name" value="Crypto/Photolyase_FAD-like_sf"/>
</dbReference>
<gene>
    <name evidence="1" type="ORF">SAMN05444126_10469</name>
</gene>
<dbReference type="OrthoDB" id="5288100at2"/>
<dbReference type="Proteomes" id="UP000199318">
    <property type="component" value="Unassembled WGS sequence"/>
</dbReference>
<sequence length="506" mass="59417">MATIWLLGDQCSWQQPWLKQIDPALDRVVMIEANSRSTWQNYHKQKLVLVYSVMRHFRDELRQAGITVDYRQGERFDEELRAHIREYHVDELRLHMPGDDRMRRKIEQWAGENQACAVQMTEEYGFLVDRSEWPELLPDEKKWQMDSFYRLMRRRFNVLMTEDGKPLGGKWSLDAENRKPPKEGISFPEPEWIAPDEITREVIEEVETDFSDNYGKTAKFFSPVTAKEAERFFEHFVEHRLATFGDYQDAMVAGDPFMSHSMISTSLNMKLLDPLTVIRRVERAYEEGLAPLNAVEGFIRQVLGWREFIRGVYIRRMPSYQDVNALDHQRDLPAFFWTADTQMNCLHESVSAVVNHGYSHHIQRLMVLGNFATLAGIEPKQVSDWFNEMYIDAFDWVVLPNVLGMALYADGGQMSTKPYVSSGNYIDKMSDYCQSCVYNIKEKTGDNACPFHALYWHFLERHGEKFREHPRMKVMYKHLDNRTDETVNAQRTSAARIFERLETGEL</sequence>
<dbReference type="PANTHER" id="PTHR38657:SF1">
    <property type="entry name" value="SLR1343 PROTEIN"/>
    <property type="match status" value="1"/>
</dbReference>
<name>A0A1H9R9F5_9BACI</name>
<dbReference type="InterPro" id="IPR052551">
    <property type="entry name" value="UV-DNA_repair_photolyase"/>
</dbReference>
<dbReference type="STRING" id="1464123.SAMN05444126_10469"/>
<dbReference type="Gene3D" id="1.10.579.10">
    <property type="entry name" value="DNA Cyclobutane Dipyrimidine Photolyase, subunit A, domain 3"/>
    <property type="match status" value="1"/>
</dbReference>
<organism evidence="1 2">
    <name type="scientific">Salisediminibacterium halotolerans</name>
    <dbReference type="NCBI Taxonomy" id="517425"/>
    <lineage>
        <taxon>Bacteria</taxon>
        <taxon>Bacillati</taxon>
        <taxon>Bacillota</taxon>
        <taxon>Bacilli</taxon>
        <taxon>Bacillales</taxon>
        <taxon>Bacillaceae</taxon>
        <taxon>Salisediminibacterium</taxon>
    </lineage>
</organism>
<dbReference type="Pfam" id="PF04244">
    <property type="entry name" value="DPRP"/>
    <property type="match status" value="1"/>
</dbReference>